<protein>
    <recommendedName>
        <fullName evidence="3">Lmo0937 family membrane protein</fullName>
    </recommendedName>
</protein>
<keyword evidence="2" id="KW-1185">Reference proteome</keyword>
<evidence type="ECO:0000313" key="1">
    <source>
        <dbReference type="EMBL" id="MBB5349022.1"/>
    </source>
</evidence>
<dbReference type="RefSeq" id="WP_183351838.1">
    <property type="nucleotide sequence ID" value="NZ_JACHEO010000018.1"/>
</dbReference>
<name>A0A840UTA1_9BACT</name>
<dbReference type="EMBL" id="JACHEO010000018">
    <property type="protein sequence ID" value="MBB5349022.1"/>
    <property type="molecule type" value="Genomic_DNA"/>
</dbReference>
<evidence type="ECO:0008006" key="3">
    <source>
        <dbReference type="Google" id="ProtNLM"/>
    </source>
</evidence>
<dbReference type="InterPro" id="IPR043727">
    <property type="entry name" value="Lmo0937-like"/>
</dbReference>
<dbReference type="AlphaFoldDB" id="A0A840UTA1"/>
<organism evidence="1 2">
    <name type="scientific">Desulfoprunum benzoelyticum</name>
    <dbReference type="NCBI Taxonomy" id="1506996"/>
    <lineage>
        <taxon>Bacteria</taxon>
        <taxon>Pseudomonadati</taxon>
        <taxon>Thermodesulfobacteriota</taxon>
        <taxon>Desulfobulbia</taxon>
        <taxon>Desulfobulbales</taxon>
        <taxon>Desulfobulbaceae</taxon>
        <taxon>Desulfoprunum</taxon>
    </lineage>
</organism>
<dbReference type="Pfam" id="PF18919">
    <property type="entry name" value="DUF5670"/>
    <property type="match status" value="1"/>
</dbReference>
<gene>
    <name evidence="1" type="ORF">HNQ81_002769</name>
</gene>
<dbReference type="Proteomes" id="UP000539642">
    <property type="component" value="Unassembled WGS sequence"/>
</dbReference>
<accession>A0A840UTA1</accession>
<evidence type="ECO:0000313" key="2">
    <source>
        <dbReference type="Proteomes" id="UP000539642"/>
    </source>
</evidence>
<dbReference type="NCBIfam" id="NF033488">
    <property type="entry name" value="lmo0937_fam_TM"/>
    <property type="match status" value="1"/>
</dbReference>
<comment type="caution">
    <text evidence="1">The sequence shown here is derived from an EMBL/GenBank/DDBJ whole genome shotgun (WGS) entry which is preliminary data.</text>
</comment>
<sequence length="58" mass="6457">MLWMTAVVLVFLWLLAFMGSYRMGGFIHVLPAIAALAMLIGMNRGRRKAGTANYNQPD</sequence>
<proteinExistence type="predicted"/>
<reference evidence="1 2" key="1">
    <citation type="submission" date="2020-08" db="EMBL/GenBank/DDBJ databases">
        <title>Genomic Encyclopedia of Type Strains, Phase IV (KMG-IV): sequencing the most valuable type-strain genomes for metagenomic binning, comparative biology and taxonomic classification.</title>
        <authorList>
            <person name="Goeker M."/>
        </authorList>
    </citation>
    <scope>NUCLEOTIDE SEQUENCE [LARGE SCALE GENOMIC DNA]</scope>
    <source>
        <strain evidence="1 2">DSM 28570</strain>
    </source>
</reference>